<dbReference type="InterPro" id="IPR019587">
    <property type="entry name" value="Polyketide_cyclase/dehydratase"/>
</dbReference>
<evidence type="ECO:0000313" key="4">
    <source>
        <dbReference type="Proteomes" id="UP000093129"/>
    </source>
</evidence>
<evidence type="ECO:0000313" key="1">
    <source>
        <dbReference type="EMBL" id="CDQ09072.1"/>
    </source>
</evidence>
<evidence type="ECO:0000313" key="5">
    <source>
        <dbReference type="Proteomes" id="UP000193925"/>
    </source>
</evidence>
<dbReference type="Pfam" id="PF10604">
    <property type="entry name" value="Polyketide_cyc2"/>
    <property type="match status" value="1"/>
</dbReference>
<dbReference type="AlphaFoldDB" id="A0A060UK88"/>
<dbReference type="PANTHER" id="PTHR36166:SF1">
    <property type="entry name" value="SRPBCC DOMAIN-CONTAINING PROTEIN"/>
    <property type="match status" value="1"/>
</dbReference>
<dbReference type="CDD" id="cd07822">
    <property type="entry name" value="SRPBCC_4"/>
    <property type="match status" value="1"/>
</dbReference>
<reference evidence="3 5" key="4">
    <citation type="submission" date="2017-03" db="EMBL/GenBank/DDBJ databases">
        <authorList>
            <person name="Regsiter A."/>
            <person name="William W."/>
        </authorList>
    </citation>
    <scope>NUCLEOTIDE SEQUENCE [LARGE SCALE GENOMIC DNA]</scope>
    <source>
        <strain evidence="3">PRJEB5721</strain>
    </source>
</reference>
<evidence type="ECO:0000313" key="2">
    <source>
        <dbReference type="EMBL" id="OCB03211.1"/>
    </source>
</evidence>
<dbReference type="Proteomes" id="UP000193925">
    <property type="component" value="Chromosome AFERRI"/>
</dbReference>
<reference evidence="2 4" key="3">
    <citation type="submission" date="2016-07" db="EMBL/GenBank/DDBJ databases">
        <title>Draft genome of a psychrotolerant acidophile Acidithiobacillus ferrivorans strain YL15.</title>
        <authorList>
            <person name="Peng T."/>
            <person name="Ma L."/>
            <person name="Nan M."/>
            <person name="An N."/>
            <person name="Wang M."/>
            <person name="Qiu G."/>
            <person name="Zeng W."/>
        </authorList>
    </citation>
    <scope>NUCLEOTIDE SEQUENCE [LARGE SCALE GENOMIC DNA]</scope>
    <source>
        <strain evidence="2 4">YL15</strain>
    </source>
</reference>
<evidence type="ECO:0000313" key="3">
    <source>
        <dbReference type="EMBL" id="SMH66604.1"/>
    </source>
</evidence>
<dbReference type="EMBL" id="CCCS020000008">
    <property type="protein sequence ID" value="CDQ09072.1"/>
    <property type="molecule type" value="Genomic_DNA"/>
</dbReference>
<organism evidence="1">
    <name type="scientific">Acidithiobacillus ferrivorans</name>
    <dbReference type="NCBI Taxonomy" id="160808"/>
    <lineage>
        <taxon>Bacteria</taxon>
        <taxon>Pseudomonadati</taxon>
        <taxon>Pseudomonadota</taxon>
        <taxon>Acidithiobacillia</taxon>
        <taxon>Acidithiobacillales</taxon>
        <taxon>Acidithiobacillaceae</taxon>
        <taxon>Acidithiobacillus</taxon>
    </lineage>
</organism>
<accession>A0A060UK88</accession>
<keyword evidence="5" id="KW-1185">Reference proteome</keyword>
<reference evidence="1" key="2">
    <citation type="submission" date="2014-07" db="EMBL/GenBank/DDBJ databases">
        <title>Initial genome analysis of the psychrotolerant acidophile Acidithiobacillus ferrivorans CF27: insights into iron and sulfur oxidation pathways and into biofilm formation.</title>
        <authorList>
            <person name="Talla E."/>
            <person name="Hedrich S."/>
            <person name="Mangenot S."/>
            <person name="Ji B."/>
            <person name="Johnson D.B."/>
            <person name="Barbe V."/>
            <person name="Bonnefoy V."/>
        </authorList>
    </citation>
    <scope>NUCLEOTIDE SEQUENCE [LARGE SCALE GENOMIC DNA]</scope>
    <source>
        <strain evidence="1">CF27</strain>
    </source>
</reference>
<proteinExistence type="predicted"/>
<dbReference type="InterPro" id="IPR023393">
    <property type="entry name" value="START-like_dom_sf"/>
</dbReference>
<protein>
    <submittedName>
        <fullName evidence="1 2">Polyketide cyclase</fullName>
    </submittedName>
</protein>
<reference evidence="1" key="1">
    <citation type="submission" date="2014-03" db="EMBL/GenBank/DDBJ databases">
        <authorList>
            <person name="Genoscope - CEA"/>
        </authorList>
    </citation>
    <scope>NUCLEOTIDE SEQUENCE [LARGE SCALE GENOMIC DNA]</scope>
    <source>
        <strain evidence="1">CF27</strain>
    </source>
</reference>
<name>A0A060UK88_9PROT</name>
<sequence length="156" mass="17411">MYQIETEIEIAASPERIWSILMDFSAYPEWNPFIRSLSGDVTPGQLLRASIQLPGAKAMTFRPKVRVAEYLKELRWLGHLLLPGLFDGEHYFQLAALANGHTRFVQGEKFSGILVRLFAARLGVSTKAGFVTMNAALKARAEREAGDGSMHQEIFG</sequence>
<dbReference type="PANTHER" id="PTHR36166">
    <property type="entry name" value="CHROMOSOME 9, WHOLE GENOME SHOTGUN SEQUENCE"/>
    <property type="match status" value="1"/>
</dbReference>
<dbReference type="SUPFAM" id="SSF55961">
    <property type="entry name" value="Bet v1-like"/>
    <property type="match status" value="1"/>
</dbReference>
<gene>
    <name evidence="1" type="ORF">AFERRI_160017</name>
    <name evidence="3" type="ORF">AFERRI_30336</name>
    <name evidence="2" type="ORF">BBC27_09030</name>
</gene>
<dbReference type="Gene3D" id="3.30.530.20">
    <property type="match status" value="1"/>
</dbReference>
<dbReference type="EMBL" id="MASQ01000075">
    <property type="protein sequence ID" value="OCB03211.1"/>
    <property type="molecule type" value="Genomic_DNA"/>
</dbReference>
<dbReference type="EMBL" id="LT841305">
    <property type="protein sequence ID" value="SMH66604.1"/>
    <property type="molecule type" value="Genomic_DNA"/>
</dbReference>
<dbReference type="Proteomes" id="UP000093129">
    <property type="component" value="Unassembled WGS sequence"/>
</dbReference>
<dbReference type="RefSeq" id="WP_051984684.1">
    <property type="nucleotide sequence ID" value="NZ_CCCS020000008.1"/>
</dbReference>